<dbReference type="GO" id="GO:0008270">
    <property type="term" value="F:zinc ion binding"/>
    <property type="evidence" value="ECO:0007669"/>
    <property type="project" value="UniProtKB-UniRule"/>
</dbReference>
<feature type="region of interest" description="Disordered" evidence="9">
    <location>
        <begin position="412"/>
        <end position="436"/>
    </location>
</feature>
<dbReference type="GO" id="GO:0005634">
    <property type="term" value="C:nucleus"/>
    <property type="evidence" value="ECO:0007669"/>
    <property type="project" value="InterPro"/>
</dbReference>
<evidence type="ECO:0000256" key="7">
    <source>
        <dbReference type="PROSITE-ProRule" id="PRU00042"/>
    </source>
</evidence>
<feature type="region of interest" description="Disordered" evidence="9">
    <location>
        <begin position="214"/>
        <end position="235"/>
    </location>
</feature>
<dbReference type="STRING" id="7234.B4GWP4"/>
<feature type="domain" description="C2H2-type" evidence="10">
    <location>
        <begin position="245"/>
        <end position="272"/>
    </location>
</feature>
<keyword evidence="6" id="KW-0804">Transcription</keyword>
<dbReference type="AlphaFoldDB" id="B4GWP4"/>
<feature type="binding site" evidence="8">
    <location>
        <position position="14"/>
    </location>
    <ligand>
        <name>Zn(2+)</name>
        <dbReference type="ChEBI" id="CHEBI:29105"/>
    </ligand>
</feature>
<evidence type="ECO:0000256" key="5">
    <source>
        <dbReference type="ARBA" id="ARBA00023015"/>
    </source>
</evidence>
<keyword evidence="5" id="KW-0805">Transcription regulation</keyword>
<dbReference type="KEGG" id="dpe:6597896"/>
<feature type="binding site" evidence="8">
    <location>
        <position position="64"/>
    </location>
    <ligand>
        <name>Zn(2+)</name>
        <dbReference type="ChEBI" id="CHEBI:29105"/>
    </ligand>
</feature>
<feature type="domain" description="C2H2-type" evidence="10">
    <location>
        <begin position="391"/>
        <end position="418"/>
    </location>
</feature>
<feature type="domain" description="C2H2-type" evidence="10">
    <location>
        <begin position="331"/>
        <end position="358"/>
    </location>
</feature>
<dbReference type="HOGENOM" id="CLU_040713_0_0_1"/>
<dbReference type="SMART" id="SM00868">
    <property type="entry name" value="zf-AD"/>
    <property type="match status" value="1"/>
</dbReference>
<feature type="domain" description="ZAD" evidence="11">
    <location>
        <begin position="9"/>
        <end position="88"/>
    </location>
</feature>
<dbReference type="SMR" id="B4GWP4"/>
<evidence type="ECO:0000313" key="12">
    <source>
        <dbReference type="EMBL" id="EDW27128.1"/>
    </source>
</evidence>
<organism evidence="13">
    <name type="scientific">Drosophila persimilis</name>
    <name type="common">Fruit fly</name>
    <dbReference type="NCBI Taxonomy" id="7234"/>
    <lineage>
        <taxon>Eukaryota</taxon>
        <taxon>Metazoa</taxon>
        <taxon>Ecdysozoa</taxon>
        <taxon>Arthropoda</taxon>
        <taxon>Hexapoda</taxon>
        <taxon>Insecta</taxon>
        <taxon>Pterygota</taxon>
        <taxon>Neoptera</taxon>
        <taxon>Endopterygota</taxon>
        <taxon>Diptera</taxon>
        <taxon>Brachycera</taxon>
        <taxon>Muscomorpha</taxon>
        <taxon>Ephydroidea</taxon>
        <taxon>Drosophilidae</taxon>
        <taxon>Drosophila</taxon>
        <taxon>Sophophora</taxon>
    </lineage>
</organism>
<reference evidence="12 13" key="1">
    <citation type="journal article" date="2007" name="Nature">
        <title>Evolution of genes and genomes on the Drosophila phylogeny.</title>
        <authorList>
            <consortium name="Drosophila 12 Genomes Consortium"/>
            <person name="Clark A.G."/>
            <person name="Eisen M.B."/>
            <person name="Smith D.R."/>
            <person name="Bergman C.M."/>
            <person name="Oliver B."/>
            <person name="Markow T.A."/>
            <person name="Kaufman T.C."/>
            <person name="Kellis M."/>
            <person name="Gelbart W."/>
            <person name="Iyer V.N."/>
            <person name="Pollard D.A."/>
            <person name="Sackton T.B."/>
            <person name="Larracuente A.M."/>
            <person name="Singh N.D."/>
            <person name="Abad J.P."/>
            <person name="Abt D.N."/>
            <person name="Adryan B."/>
            <person name="Aguade M."/>
            <person name="Akashi H."/>
            <person name="Anderson W.W."/>
            <person name="Aquadro C.F."/>
            <person name="Ardell D.H."/>
            <person name="Arguello R."/>
            <person name="Artieri C.G."/>
            <person name="Barbash D.A."/>
            <person name="Barker D."/>
            <person name="Barsanti P."/>
            <person name="Batterham P."/>
            <person name="Batzoglou S."/>
            <person name="Begun D."/>
            <person name="Bhutkar A."/>
            <person name="Blanco E."/>
            <person name="Bosak S.A."/>
            <person name="Bradley R.K."/>
            <person name="Brand A.D."/>
            <person name="Brent M.R."/>
            <person name="Brooks A.N."/>
            <person name="Brown R.H."/>
            <person name="Butlin R.K."/>
            <person name="Caggese C."/>
            <person name="Calvi B.R."/>
            <person name="Bernardo de Carvalho A."/>
            <person name="Caspi A."/>
            <person name="Castrezana S."/>
            <person name="Celniker S.E."/>
            <person name="Chang J.L."/>
            <person name="Chapple C."/>
            <person name="Chatterji S."/>
            <person name="Chinwalla A."/>
            <person name="Civetta A."/>
            <person name="Clifton S.W."/>
            <person name="Comeron J.M."/>
            <person name="Costello J.C."/>
            <person name="Coyne J.A."/>
            <person name="Daub J."/>
            <person name="David R.G."/>
            <person name="Delcher A.L."/>
            <person name="Delehaunty K."/>
            <person name="Do C.B."/>
            <person name="Ebling H."/>
            <person name="Edwards K."/>
            <person name="Eickbush T."/>
            <person name="Evans J.D."/>
            <person name="Filipski A."/>
            <person name="Findeiss S."/>
            <person name="Freyhult E."/>
            <person name="Fulton L."/>
            <person name="Fulton R."/>
            <person name="Garcia A.C."/>
            <person name="Gardiner A."/>
            <person name="Garfield D.A."/>
            <person name="Garvin B.E."/>
            <person name="Gibson G."/>
            <person name="Gilbert D."/>
            <person name="Gnerre S."/>
            <person name="Godfrey J."/>
            <person name="Good R."/>
            <person name="Gotea V."/>
            <person name="Gravely B."/>
            <person name="Greenberg A.J."/>
            <person name="Griffiths-Jones S."/>
            <person name="Gross S."/>
            <person name="Guigo R."/>
            <person name="Gustafson E.A."/>
            <person name="Haerty W."/>
            <person name="Hahn M.W."/>
            <person name="Halligan D.L."/>
            <person name="Halpern A.L."/>
            <person name="Halter G.M."/>
            <person name="Han M.V."/>
            <person name="Heger A."/>
            <person name="Hillier L."/>
            <person name="Hinrichs A.S."/>
            <person name="Holmes I."/>
            <person name="Hoskins R.A."/>
            <person name="Hubisz M.J."/>
            <person name="Hultmark D."/>
            <person name="Huntley M.A."/>
            <person name="Jaffe D.B."/>
            <person name="Jagadeeshan S."/>
            <person name="Jeck W.R."/>
            <person name="Johnson J."/>
            <person name="Jones C.D."/>
            <person name="Jordan W.C."/>
            <person name="Karpen G.H."/>
            <person name="Kataoka E."/>
            <person name="Keightley P.D."/>
            <person name="Kheradpour P."/>
            <person name="Kirkness E.F."/>
            <person name="Koerich L.B."/>
            <person name="Kristiansen K."/>
            <person name="Kudrna D."/>
            <person name="Kulathinal R.J."/>
            <person name="Kumar S."/>
            <person name="Kwok R."/>
            <person name="Lander E."/>
            <person name="Langley C.H."/>
            <person name="Lapoint R."/>
            <person name="Lazzaro B.P."/>
            <person name="Lee S.J."/>
            <person name="Levesque L."/>
            <person name="Li R."/>
            <person name="Lin C.F."/>
            <person name="Lin M.F."/>
            <person name="Lindblad-Toh K."/>
            <person name="Llopart A."/>
            <person name="Long M."/>
            <person name="Low L."/>
            <person name="Lozovsky E."/>
            <person name="Lu J."/>
            <person name="Luo M."/>
            <person name="Machado C.A."/>
            <person name="Makalowski W."/>
            <person name="Marzo M."/>
            <person name="Matsuda M."/>
            <person name="Matzkin L."/>
            <person name="McAllister B."/>
            <person name="McBride C.S."/>
            <person name="McKernan B."/>
            <person name="McKernan K."/>
            <person name="Mendez-Lago M."/>
            <person name="Minx P."/>
            <person name="Mollenhauer M.U."/>
            <person name="Montooth K."/>
            <person name="Mount S.M."/>
            <person name="Mu X."/>
            <person name="Myers E."/>
            <person name="Negre B."/>
            <person name="Newfeld S."/>
            <person name="Nielsen R."/>
            <person name="Noor M.A."/>
            <person name="O'Grady P."/>
            <person name="Pachter L."/>
            <person name="Papaceit M."/>
            <person name="Parisi M.J."/>
            <person name="Parisi M."/>
            <person name="Parts L."/>
            <person name="Pedersen J.S."/>
            <person name="Pesole G."/>
            <person name="Phillippy A.M."/>
            <person name="Ponting C.P."/>
            <person name="Pop M."/>
            <person name="Porcelli D."/>
            <person name="Powell J.R."/>
            <person name="Prohaska S."/>
            <person name="Pruitt K."/>
            <person name="Puig M."/>
            <person name="Quesneville H."/>
            <person name="Ram K.R."/>
            <person name="Rand D."/>
            <person name="Rasmussen M.D."/>
            <person name="Reed L.K."/>
            <person name="Reenan R."/>
            <person name="Reily A."/>
            <person name="Remington K.A."/>
            <person name="Rieger T.T."/>
            <person name="Ritchie M.G."/>
            <person name="Robin C."/>
            <person name="Rogers Y.H."/>
            <person name="Rohde C."/>
            <person name="Rozas J."/>
            <person name="Rubenfield M.J."/>
            <person name="Ruiz A."/>
            <person name="Russo S."/>
            <person name="Salzberg S.L."/>
            <person name="Sanchez-Gracia A."/>
            <person name="Saranga D.J."/>
            <person name="Sato H."/>
            <person name="Schaeffer S.W."/>
            <person name="Schatz M.C."/>
            <person name="Schlenke T."/>
            <person name="Schwartz R."/>
            <person name="Segarra C."/>
            <person name="Singh R.S."/>
            <person name="Sirot L."/>
            <person name="Sirota M."/>
            <person name="Sisneros N.B."/>
            <person name="Smith C.D."/>
            <person name="Smith T.F."/>
            <person name="Spieth J."/>
            <person name="Stage D.E."/>
            <person name="Stark A."/>
            <person name="Stephan W."/>
            <person name="Strausberg R.L."/>
            <person name="Strempel S."/>
            <person name="Sturgill D."/>
            <person name="Sutton G."/>
            <person name="Sutton G.G."/>
            <person name="Tao W."/>
            <person name="Teichmann S."/>
            <person name="Tobari Y.N."/>
            <person name="Tomimura Y."/>
            <person name="Tsolas J.M."/>
            <person name="Valente V.L."/>
            <person name="Venter E."/>
            <person name="Venter J.C."/>
            <person name="Vicario S."/>
            <person name="Vieira F.G."/>
            <person name="Vilella A.J."/>
            <person name="Villasante A."/>
            <person name="Walenz B."/>
            <person name="Wang J."/>
            <person name="Wasserman M."/>
            <person name="Watts T."/>
            <person name="Wilson D."/>
            <person name="Wilson R.K."/>
            <person name="Wing R.A."/>
            <person name="Wolfner M.F."/>
            <person name="Wong A."/>
            <person name="Wong G.K."/>
            <person name="Wu C.I."/>
            <person name="Wu G."/>
            <person name="Yamamoto D."/>
            <person name="Yang H.P."/>
            <person name="Yang S.P."/>
            <person name="Yorke J.A."/>
            <person name="Yoshida K."/>
            <person name="Zdobnov E."/>
            <person name="Zhang P."/>
            <person name="Zhang Y."/>
            <person name="Zimin A.V."/>
            <person name="Baldwin J."/>
            <person name="Abdouelleil A."/>
            <person name="Abdulkadir J."/>
            <person name="Abebe A."/>
            <person name="Abera B."/>
            <person name="Abreu J."/>
            <person name="Acer S.C."/>
            <person name="Aftuck L."/>
            <person name="Alexander A."/>
            <person name="An P."/>
            <person name="Anderson E."/>
            <person name="Anderson S."/>
            <person name="Arachi H."/>
            <person name="Azer M."/>
            <person name="Bachantsang P."/>
            <person name="Barry A."/>
            <person name="Bayul T."/>
            <person name="Berlin A."/>
            <person name="Bessette D."/>
            <person name="Bloom T."/>
            <person name="Blye J."/>
            <person name="Boguslavskiy L."/>
            <person name="Bonnet C."/>
            <person name="Boukhgalter B."/>
            <person name="Bourzgui I."/>
            <person name="Brown A."/>
            <person name="Cahill P."/>
            <person name="Channer S."/>
            <person name="Cheshatsang Y."/>
            <person name="Chuda L."/>
            <person name="Citroen M."/>
            <person name="Collymore A."/>
            <person name="Cooke P."/>
            <person name="Costello M."/>
            <person name="D'Aco K."/>
            <person name="Daza R."/>
            <person name="De Haan G."/>
            <person name="DeGray S."/>
            <person name="DeMaso C."/>
            <person name="Dhargay N."/>
            <person name="Dooley K."/>
            <person name="Dooley E."/>
            <person name="Doricent M."/>
            <person name="Dorje P."/>
            <person name="Dorjee K."/>
            <person name="Dupes A."/>
            <person name="Elong R."/>
            <person name="Falk J."/>
            <person name="Farina A."/>
            <person name="Faro S."/>
            <person name="Ferguson D."/>
            <person name="Fisher S."/>
            <person name="Foley C.D."/>
            <person name="Franke A."/>
            <person name="Friedrich D."/>
            <person name="Gadbois L."/>
            <person name="Gearin G."/>
            <person name="Gearin C.R."/>
            <person name="Giannoukos G."/>
            <person name="Goode T."/>
            <person name="Graham J."/>
            <person name="Grandbois E."/>
            <person name="Grewal S."/>
            <person name="Gyaltsen K."/>
            <person name="Hafez N."/>
            <person name="Hagos B."/>
            <person name="Hall J."/>
            <person name="Henson C."/>
            <person name="Hollinger A."/>
            <person name="Honan T."/>
            <person name="Huard M.D."/>
            <person name="Hughes L."/>
            <person name="Hurhula B."/>
            <person name="Husby M.E."/>
            <person name="Kamat A."/>
            <person name="Kanga B."/>
            <person name="Kashin S."/>
            <person name="Khazanovich D."/>
            <person name="Kisner P."/>
            <person name="Lance K."/>
            <person name="Lara M."/>
            <person name="Lee W."/>
            <person name="Lennon N."/>
            <person name="Letendre F."/>
            <person name="LeVine R."/>
            <person name="Lipovsky A."/>
            <person name="Liu X."/>
            <person name="Liu J."/>
            <person name="Liu S."/>
            <person name="Lokyitsang T."/>
            <person name="Lokyitsang Y."/>
            <person name="Lubonja R."/>
            <person name="Lui A."/>
            <person name="MacDonald P."/>
            <person name="Magnisalis V."/>
            <person name="Maru K."/>
            <person name="Matthews C."/>
            <person name="McCusker W."/>
            <person name="McDonough S."/>
            <person name="Mehta T."/>
            <person name="Meldrim J."/>
            <person name="Meneus L."/>
            <person name="Mihai O."/>
            <person name="Mihalev A."/>
            <person name="Mihova T."/>
            <person name="Mittelman R."/>
            <person name="Mlenga V."/>
            <person name="Montmayeur A."/>
            <person name="Mulrain L."/>
            <person name="Navidi A."/>
            <person name="Naylor J."/>
            <person name="Negash T."/>
            <person name="Nguyen T."/>
            <person name="Nguyen N."/>
            <person name="Nicol R."/>
            <person name="Norbu C."/>
            <person name="Norbu N."/>
            <person name="Novod N."/>
            <person name="O'Neill B."/>
            <person name="Osman S."/>
            <person name="Markiewicz E."/>
            <person name="Oyono O.L."/>
            <person name="Patti C."/>
            <person name="Phunkhang P."/>
            <person name="Pierre F."/>
            <person name="Priest M."/>
            <person name="Raghuraman S."/>
            <person name="Rege F."/>
            <person name="Reyes R."/>
            <person name="Rise C."/>
            <person name="Rogov P."/>
            <person name="Ross K."/>
            <person name="Ryan E."/>
            <person name="Settipalli S."/>
            <person name="Shea T."/>
            <person name="Sherpa N."/>
            <person name="Shi L."/>
            <person name="Shih D."/>
            <person name="Sparrow T."/>
            <person name="Spaulding J."/>
            <person name="Stalker J."/>
            <person name="Stange-Thomann N."/>
            <person name="Stavropoulos S."/>
            <person name="Stone C."/>
            <person name="Strader C."/>
            <person name="Tesfaye S."/>
            <person name="Thomson T."/>
            <person name="Thoulutsang Y."/>
            <person name="Thoulutsang D."/>
            <person name="Topham K."/>
            <person name="Topping I."/>
            <person name="Tsamla T."/>
            <person name="Vassiliev H."/>
            <person name="Vo A."/>
            <person name="Wangchuk T."/>
            <person name="Wangdi T."/>
            <person name="Weiand M."/>
            <person name="Wilkinson J."/>
            <person name="Wilson A."/>
            <person name="Yadav S."/>
            <person name="Young G."/>
            <person name="Yu Q."/>
            <person name="Zembek L."/>
            <person name="Zhong D."/>
            <person name="Zimmer A."/>
            <person name="Zwirko Z."/>
            <person name="Jaffe D.B."/>
            <person name="Alvarez P."/>
            <person name="Brockman W."/>
            <person name="Butler J."/>
            <person name="Chin C."/>
            <person name="Gnerre S."/>
            <person name="Grabherr M."/>
            <person name="Kleber M."/>
            <person name="Mauceli E."/>
            <person name="MacCallum I."/>
        </authorList>
    </citation>
    <scope>NUCLEOTIDE SEQUENCE [LARGE SCALE GENOMIC DNA]</scope>
    <source>
        <strain evidence="13">MSH-3 / Tucson 14011-0111.49</strain>
    </source>
</reference>
<dbReference type="SUPFAM" id="SSF57667">
    <property type="entry name" value="beta-beta-alpha zinc fingers"/>
    <property type="match status" value="4"/>
</dbReference>
<dbReference type="PROSITE" id="PS50157">
    <property type="entry name" value="ZINC_FINGER_C2H2_2"/>
    <property type="match status" value="8"/>
</dbReference>
<dbReference type="PANTHER" id="PTHR24379:SF121">
    <property type="entry name" value="C2H2-TYPE DOMAIN-CONTAINING PROTEIN"/>
    <property type="match status" value="1"/>
</dbReference>
<dbReference type="InterPro" id="IPR036236">
    <property type="entry name" value="Znf_C2H2_sf"/>
</dbReference>
<dbReference type="Gene3D" id="3.30.160.60">
    <property type="entry name" value="Classic Zinc Finger"/>
    <property type="match status" value="5"/>
</dbReference>
<keyword evidence="4 8" id="KW-0862">Zinc</keyword>
<dbReference type="Pfam" id="PF07776">
    <property type="entry name" value="zf-AD"/>
    <property type="match status" value="1"/>
</dbReference>
<dbReference type="Pfam" id="PF00096">
    <property type="entry name" value="zf-C2H2"/>
    <property type="match status" value="4"/>
</dbReference>
<dbReference type="SUPFAM" id="SSF57716">
    <property type="entry name" value="Glucocorticoid receptor-like (DNA-binding domain)"/>
    <property type="match status" value="1"/>
</dbReference>
<name>B4GWP4_DROPE</name>
<dbReference type="EMBL" id="CH479194">
    <property type="protein sequence ID" value="EDW27128.1"/>
    <property type="molecule type" value="Genomic_DNA"/>
</dbReference>
<feature type="domain" description="C2H2-type" evidence="10">
    <location>
        <begin position="197"/>
        <end position="225"/>
    </location>
</feature>
<feature type="binding site" evidence="8">
    <location>
        <position position="11"/>
    </location>
    <ligand>
        <name>Zn(2+)</name>
        <dbReference type="ChEBI" id="CHEBI:29105"/>
    </ligand>
</feature>
<dbReference type="Pfam" id="PF13894">
    <property type="entry name" value="zf-C2H2_4"/>
    <property type="match status" value="1"/>
</dbReference>
<dbReference type="PROSITE" id="PS00028">
    <property type="entry name" value="ZINC_FINGER_C2H2_1"/>
    <property type="match status" value="7"/>
</dbReference>
<evidence type="ECO:0000256" key="2">
    <source>
        <dbReference type="ARBA" id="ARBA00022737"/>
    </source>
</evidence>
<dbReference type="OMA" id="CYNAIEY"/>
<feature type="binding site" evidence="8">
    <location>
        <position position="61"/>
    </location>
    <ligand>
        <name>Zn(2+)</name>
        <dbReference type="ChEBI" id="CHEBI:29105"/>
    </ligand>
</feature>
<dbReference type="InterPro" id="IPR012934">
    <property type="entry name" value="Znf_AD"/>
</dbReference>
<dbReference type="SMART" id="SM00355">
    <property type="entry name" value="ZnF_C2H2"/>
    <property type="match status" value="9"/>
</dbReference>
<dbReference type="PROSITE" id="PS51915">
    <property type="entry name" value="ZAD"/>
    <property type="match status" value="1"/>
</dbReference>
<evidence type="ECO:0000256" key="4">
    <source>
        <dbReference type="ARBA" id="ARBA00022833"/>
    </source>
</evidence>
<keyword evidence="3 7" id="KW-0863">Zinc-finger</keyword>
<dbReference type="PhylomeDB" id="B4GWP4"/>
<evidence type="ECO:0000256" key="6">
    <source>
        <dbReference type="ARBA" id="ARBA00023163"/>
    </source>
</evidence>
<evidence type="ECO:0000256" key="9">
    <source>
        <dbReference type="SAM" id="MobiDB-lite"/>
    </source>
</evidence>
<evidence type="ECO:0000256" key="8">
    <source>
        <dbReference type="PROSITE-ProRule" id="PRU01263"/>
    </source>
</evidence>
<feature type="region of interest" description="Disordered" evidence="9">
    <location>
        <begin position="117"/>
        <end position="166"/>
    </location>
</feature>
<evidence type="ECO:0000313" key="13">
    <source>
        <dbReference type="Proteomes" id="UP000008744"/>
    </source>
</evidence>
<evidence type="ECO:0000256" key="3">
    <source>
        <dbReference type="ARBA" id="ARBA00022771"/>
    </source>
</evidence>
<keyword evidence="13" id="KW-1185">Reference proteome</keyword>
<feature type="domain" description="C2H2-type" evidence="10">
    <location>
        <begin position="273"/>
        <end position="300"/>
    </location>
</feature>
<protein>
    <submittedName>
        <fullName evidence="12">GL16586</fullName>
    </submittedName>
</protein>
<feature type="domain" description="C2H2-type" evidence="10">
    <location>
        <begin position="302"/>
        <end position="330"/>
    </location>
</feature>
<feature type="compositionally biased region" description="Acidic residues" evidence="9">
    <location>
        <begin position="127"/>
        <end position="136"/>
    </location>
</feature>
<dbReference type="eggNOG" id="KOG1721">
    <property type="taxonomic scope" value="Eukaryota"/>
</dbReference>
<evidence type="ECO:0000259" key="11">
    <source>
        <dbReference type="PROSITE" id="PS51915"/>
    </source>
</evidence>
<keyword evidence="1 8" id="KW-0479">Metal-binding</keyword>
<dbReference type="Gene3D" id="3.40.1800.20">
    <property type="match status" value="1"/>
</dbReference>
<feature type="compositionally biased region" description="Polar residues" evidence="9">
    <location>
        <begin position="149"/>
        <end position="161"/>
    </location>
</feature>
<dbReference type="OrthoDB" id="6077919at2759"/>
<evidence type="ECO:0000259" key="10">
    <source>
        <dbReference type="PROSITE" id="PS50157"/>
    </source>
</evidence>
<dbReference type="PANTHER" id="PTHR24379">
    <property type="entry name" value="KRAB AND ZINC FINGER DOMAIN-CONTAINING"/>
    <property type="match status" value="1"/>
</dbReference>
<evidence type="ECO:0000256" key="1">
    <source>
        <dbReference type="ARBA" id="ARBA00022723"/>
    </source>
</evidence>
<dbReference type="FunFam" id="3.30.160.60:FF:000065">
    <property type="entry name" value="B-cell CLL/lymphoma 6, member B"/>
    <property type="match status" value="1"/>
</dbReference>
<feature type="domain" description="C2H2-type" evidence="10">
    <location>
        <begin position="167"/>
        <end position="195"/>
    </location>
</feature>
<dbReference type="InterPro" id="IPR013087">
    <property type="entry name" value="Znf_C2H2_type"/>
</dbReference>
<keyword evidence="2" id="KW-0677">Repeat</keyword>
<proteinExistence type="predicted"/>
<dbReference type="Proteomes" id="UP000008744">
    <property type="component" value="Unassembled WGS sequence"/>
</dbReference>
<accession>B4GWP4</accession>
<sequence>MFTIANIARQCRICLRQLRELKDHCSDHSLDNLHSRSVHMLKKFFGIDVLEQPQGFPKQICALCYNAIEYFEELCKVAQESNEKLTPLFEAQAKNSVAAGAGGEAQPPHLETQLLLPSDVSIKDEPRDSEEEEELELTQQESADAAEQATDTASISVSSSKRGGGSLACDQCGKQVYKLPYLEAHIRSVHQGHAKPFLCRNCDKSFTRYEQLRSHMRNSHPSSQGSGGGSGSGSAQQQLEEAQHLICEHCNRQYSTKNALGEHLKRHAQRKEHVCEHCGVAKVTRTELLTHLRIHNPSWEKFKCQQCPQLFRHKSAISRHVRVVHEGQRRFQCVHCEKRFGTHASQVRHERLHASDQQQRPSRCDVCSKCFSDGERLASHMRSHDKTLWPYACAQCNKPCITRQTLEIHQQRHSGHREQELTCGGRGSDGRAREAI</sequence>
<gene>
    <name evidence="12" type="primary">Dper\GL16586</name>
    <name evidence="12" type="ORF">Dper_GL16586</name>
</gene>
<feature type="domain" description="C2H2-type" evidence="10">
    <location>
        <begin position="362"/>
        <end position="384"/>
    </location>
</feature>